<evidence type="ECO:0000313" key="2">
    <source>
        <dbReference type="Proteomes" id="UP000474104"/>
    </source>
</evidence>
<evidence type="ECO:0000313" key="1">
    <source>
        <dbReference type="EMBL" id="NDO69731.1"/>
    </source>
</evidence>
<organism evidence="1 2">
    <name type="scientific">Schaedlerella arabinosiphila</name>
    <dbReference type="NCBI Taxonomy" id="2044587"/>
    <lineage>
        <taxon>Bacteria</taxon>
        <taxon>Bacillati</taxon>
        <taxon>Bacillota</taxon>
        <taxon>Clostridia</taxon>
        <taxon>Lachnospirales</taxon>
        <taxon>Lachnospiraceae</taxon>
        <taxon>Schaedlerella</taxon>
    </lineage>
</organism>
<dbReference type="RefSeq" id="WP_162205691.1">
    <property type="nucleotide sequence ID" value="NZ_VIRB01000082.1"/>
</dbReference>
<dbReference type="EMBL" id="VIRB01000082">
    <property type="protein sequence ID" value="NDO69731.1"/>
    <property type="molecule type" value="Genomic_DNA"/>
</dbReference>
<protein>
    <recommendedName>
        <fullName evidence="3">Integrase</fullName>
    </recommendedName>
</protein>
<evidence type="ECO:0008006" key="3">
    <source>
        <dbReference type="Google" id="ProtNLM"/>
    </source>
</evidence>
<dbReference type="Proteomes" id="UP000474104">
    <property type="component" value="Unassembled WGS sequence"/>
</dbReference>
<comment type="caution">
    <text evidence="1">The sequence shown here is derived from an EMBL/GenBank/DDBJ whole genome shotgun (WGS) entry which is preliminary data.</text>
</comment>
<sequence length="79" mass="9384">MESLKKKTCFFLPEQEPVFRRLDNNGLDMYDEIPVLSTYMGHENLYGTEHYLHMPTENSRDILDKVEEFNKGLFPEVLE</sequence>
<accession>A0A9X5H809</accession>
<name>A0A9X5H809_9FIRM</name>
<proteinExistence type="predicted"/>
<dbReference type="AlphaFoldDB" id="A0A9X5H809"/>
<gene>
    <name evidence="1" type="ORF">FMM80_13995</name>
</gene>
<reference evidence="1 2" key="1">
    <citation type="submission" date="2019-07" db="EMBL/GenBank/DDBJ databases">
        <title>Draft genome sequences of 15 bacterial species constituting the stable defined intestinal microbiota of the GM15 gnotobiotic mouse model.</title>
        <authorList>
            <person name="Elie C."/>
            <person name="Mathieu A."/>
            <person name="Saliou A."/>
            <person name="Darnaud M."/>
            <person name="Leulier F."/>
            <person name="Tamellini A."/>
        </authorList>
    </citation>
    <scope>NUCLEOTIDE SEQUENCE [LARGE SCALE GENOMIC DNA]</scope>
    <source>
        <strain evidence="2">ASF 502</strain>
    </source>
</reference>